<dbReference type="Proteomes" id="UP000282674">
    <property type="component" value="Unassembled WGS sequence"/>
</dbReference>
<keyword evidence="2" id="KW-1185">Reference proteome</keyword>
<dbReference type="OrthoDB" id="3436922at2"/>
<evidence type="ECO:0000313" key="1">
    <source>
        <dbReference type="EMBL" id="RMI39296.1"/>
    </source>
</evidence>
<reference evidence="1 2" key="1">
    <citation type="submission" date="2018-10" db="EMBL/GenBank/DDBJ databases">
        <title>Isolation from soil.</title>
        <authorList>
            <person name="Hu J."/>
        </authorList>
    </citation>
    <scope>NUCLEOTIDE SEQUENCE [LARGE SCALE GENOMIC DNA]</scope>
    <source>
        <strain evidence="1 2">NEAU-Ht49</strain>
    </source>
</reference>
<dbReference type="RefSeq" id="WP_147481716.1">
    <property type="nucleotide sequence ID" value="NZ_JBHSKC010000040.1"/>
</dbReference>
<dbReference type="AlphaFoldDB" id="A0A3M2LQC9"/>
<accession>A0A3M2LQC9</accession>
<comment type="caution">
    <text evidence="1">The sequence shown here is derived from an EMBL/GenBank/DDBJ whole genome shotgun (WGS) entry which is preliminary data.</text>
</comment>
<dbReference type="EMBL" id="RFFG01000070">
    <property type="protein sequence ID" value="RMI39296.1"/>
    <property type="molecule type" value="Genomic_DNA"/>
</dbReference>
<gene>
    <name evidence="1" type="ORF">EBO15_30050</name>
</gene>
<sequence>MSITDIVQAASSVASLGVAGAALRVARRATESADASADATKNLSDIEERREHREMFPQVKVYFRKDPGGVVWKLVVELEGPDVLDHLDRFQVTIRDDQDRSAIQPNEQRSQEEIDRQIWGPFLLRPNSGVADERGRSSIPVPLTIGERWEAPVHETSEPSWWTESGAAERWDKDYLGTPIRLTIHCEREGFAPWVLRREVPDPREKYVPPSFY</sequence>
<protein>
    <submittedName>
        <fullName evidence="1">Uncharacterized protein</fullName>
    </submittedName>
</protein>
<proteinExistence type="predicted"/>
<name>A0A3M2LQC9_9ACTN</name>
<organism evidence="1 2">
    <name type="scientific">Actinomadura harenae</name>
    <dbReference type="NCBI Taxonomy" id="2483351"/>
    <lineage>
        <taxon>Bacteria</taxon>
        <taxon>Bacillati</taxon>
        <taxon>Actinomycetota</taxon>
        <taxon>Actinomycetes</taxon>
        <taxon>Streptosporangiales</taxon>
        <taxon>Thermomonosporaceae</taxon>
        <taxon>Actinomadura</taxon>
    </lineage>
</organism>
<evidence type="ECO:0000313" key="2">
    <source>
        <dbReference type="Proteomes" id="UP000282674"/>
    </source>
</evidence>